<proteinExistence type="predicted"/>
<reference evidence="1" key="1">
    <citation type="submission" date="2023-08" db="EMBL/GenBank/DDBJ databases">
        <authorList>
            <person name="Audoor S."/>
            <person name="Bilcke G."/>
        </authorList>
    </citation>
    <scope>NUCLEOTIDE SEQUENCE</scope>
</reference>
<sequence length="1018" mass="112773">MEDQVAQAALAMVNPTTDSATRRQASQFLEEWTQRHDAWDVYAKWLGSFRSMQEKTSDQIAMQMLCLTMLQTKLRKEIPRNDPSKWHPSIQIVRQELWEYARQQQFSTDASLSSLLTPCCICNAAVIVRCGILSDFMSHVGNTNSDLPPDAMFRLLACIPYEMEACQDLTTPQVTQELVPFLEVVLDIIRRGLEDTSTSNIQLPACMALKEWSNISHVSLSQLNTPTCGGQRAVLPALMSLLSSSTSYNDERLLQAASQALTAAVMVVSDHCTPTREAAAASMWNAISSGFIVGPMQLASQNEWHDACHALATLICTFVTEQVDDLISQPAEVGLEFLLQIQAHPHTPVALIPLDCWLTVQETPLEDRHENWRKPLLRKVVATLLTRMAYPTNFVNWEEELDLDSQEFNELRRMVTDVLVSGYYLLRGELIQTLTNHVRTATHWTASEAALVCLSQIARDVCGRCKSNAAAGTSIARDRDLTCQELLQLLDQLVSVDAKQQHSVLLASILNFCGSYCPAWNSMNCPPQAILRLLQFLQSSFSILPLESAKATRAVFVSCLSKSMPSLDDLQGSNNQSSSIMPLVLKSVRDSMEAALATSSEEAMTMVAEGATRLVTKTKDAVMARQGLVNDLIHPIVQRGQLAMNAFPESGDSEDWLSPNVQLALESLVRIMSVIHVIVRFCDAPYVPAVSEWLLMEIGPFLEAVQGRTTNLGAQQLVIPKWITIHMQLLRNSASQESMVLAMFSNTIPLIVQALEGTKDPSTLRYISAAVEMFGGKSDEVDHSFKELLAHVTNIVANHAQSTECAELLQSFFECMQRFILYGPRALCYNPQFGTILTLAVESIRALNGAKESTRASLMFLSQLFGFNLLRVSPQVQQVLQEAWQMVLKDMLKHHGSSLVQSCVVGLAGGPQMLWPAYADCLFQIVQSILNNPRGENGSADFTDEMLQQWLLSSMTSVISSKDTNMTTDMCSQVVSILFTLARKGTKGRPKAKMLLSDFAKILKGEMAPDALVSYALQ</sequence>
<dbReference type="SUPFAM" id="SSF48371">
    <property type="entry name" value="ARM repeat"/>
    <property type="match status" value="1"/>
</dbReference>
<evidence type="ECO:0008006" key="3">
    <source>
        <dbReference type="Google" id="ProtNLM"/>
    </source>
</evidence>
<dbReference type="InterPro" id="IPR016024">
    <property type="entry name" value="ARM-type_fold"/>
</dbReference>
<accession>A0AAD2CDJ7</accession>
<evidence type="ECO:0000313" key="1">
    <source>
        <dbReference type="EMBL" id="CAJ1888117.1"/>
    </source>
</evidence>
<dbReference type="Proteomes" id="UP001295423">
    <property type="component" value="Unassembled WGS sequence"/>
</dbReference>
<gene>
    <name evidence="1" type="ORF">CYCCA115_LOCUS8</name>
</gene>
<dbReference type="AlphaFoldDB" id="A0AAD2CDJ7"/>
<protein>
    <recommendedName>
        <fullName evidence="3">Exportin-1/Importin-beta-like domain-containing protein</fullName>
    </recommendedName>
</protein>
<dbReference type="Gene3D" id="1.25.10.10">
    <property type="entry name" value="Leucine-rich Repeat Variant"/>
    <property type="match status" value="1"/>
</dbReference>
<organism evidence="1 2">
    <name type="scientific">Cylindrotheca closterium</name>
    <dbReference type="NCBI Taxonomy" id="2856"/>
    <lineage>
        <taxon>Eukaryota</taxon>
        <taxon>Sar</taxon>
        <taxon>Stramenopiles</taxon>
        <taxon>Ochrophyta</taxon>
        <taxon>Bacillariophyta</taxon>
        <taxon>Bacillariophyceae</taxon>
        <taxon>Bacillariophycidae</taxon>
        <taxon>Bacillariales</taxon>
        <taxon>Bacillariaceae</taxon>
        <taxon>Cylindrotheca</taxon>
    </lineage>
</organism>
<dbReference type="InterPro" id="IPR011989">
    <property type="entry name" value="ARM-like"/>
</dbReference>
<keyword evidence="2" id="KW-1185">Reference proteome</keyword>
<dbReference type="EMBL" id="CAKOGP040000001">
    <property type="protein sequence ID" value="CAJ1888117.1"/>
    <property type="molecule type" value="Genomic_DNA"/>
</dbReference>
<comment type="caution">
    <text evidence="1">The sequence shown here is derived from an EMBL/GenBank/DDBJ whole genome shotgun (WGS) entry which is preliminary data.</text>
</comment>
<name>A0AAD2CDJ7_9STRA</name>
<evidence type="ECO:0000313" key="2">
    <source>
        <dbReference type="Proteomes" id="UP001295423"/>
    </source>
</evidence>